<reference evidence="1 2" key="1">
    <citation type="submission" date="2024-03" db="EMBL/GenBank/DDBJ databases">
        <authorList>
            <person name="Martinez-Hernandez J."/>
        </authorList>
    </citation>
    <scope>NUCLEOTIDE SEQUENCE [LARGE SCALE GENOMIC DNA]</scope>
</reference>
<gene>
    <name evidence="1" type="ORF">LLUT_LOCUS23820</name>
</gene>
<sequence length="137" mass="15386">MDAHMVDNFVFLDQANTVKTKPPDKPPDNDNVVPFDGVKVSFREKMLVDRQSALVHKDIDFLAEGLAHVKLLGGNRLLPIVSFTESVINDYRKKTTSSQVRLPGYYGRCWEGDCLSWLESDRTMPLDSIALGYTVAP</sequence>
<organism evidence="1 2">
    <name type="scientific">Lupinus luteus</name>
    <name type="common">European yellow lupine</name>
    <dbReference type="NCBI Taxonomy" id="3873"/>
    <lineage>
        <taxon>Eukaryota</taxon>
        <taxon>Viridiplantae</taxon>
        <taxon>Streptophyta</taxon>
        <taxon>Embryophyta</taxon>
        <taxon>Tracheophyta</taxon>
        <taxon>Spermatophyta</taxon>
        <taxon>Magnoliopsida</taxon>
        <taxon>eudicotyledons</taxon>
        <taxon>Gunneridae</taxon>
        <taxon>Pentapetalae</taxon>
        <taxon>rosids</taxon>
        <taxon>fabids</taxon>
        <taxon>Fabales</taxon>
        <taxon>Fabaceae</taxon>
        <taxon>Papilionoideae</taxon>
        <taxon>50 kb inversion clade</taxon>
        <taxon>genistoids sensu lato</taxon>
        <taxon>core genistoids</taxon>
        <taxon>Genisteae</taxon>
        <taxon>Lupinus</taxon>
    </lineage>
</organism>
<protein>
    <submittedName>
        <fullName evidence="1">Uncharacterized protein</fullName>
    </submittedName>
</protein>
<proteinExistence type="predicted"/>
<comment type="caution">
    <text evidence="1">The sequence shown here is derived from an EMBL/GenBank/DDBJ whole genome shotgun (WGS) entry which is preliminary data.</text>
</comment>
<evidence type="ECO:0000313" key="1">
    <source>
        <dbReference type="EMBL" id="CAL0322760.1"/>
    </source>
</evidence>
<accession>A0AAV1XM25</accession>
<keyword evidence="2" id="KW-1185">Reference proteome</keyword>
<dbReference type="EMBL" id="CAXHTB010000016">
    <property type="protein sequence ID" value="CAL0322760.1"/>
    <property type="molecule type" value="Genomic_DNA"/>
</dbReference>
<dbReference type="AlphaFoldDB" id="A0AAV1XM25"/>
<dbReference type="Proteomes" id="UP001497480">
    <property type="component" value="Unassembled WGS sequence"/>
</dbReference>
<name>A0AAV1XM25_LUPLU</name>
<evidence type="ECO:0000313" key="2">
    <source>
        <dbReference type="Proteomes" id="UP001497480"/>
    </source>
</evidence>